<comment type="caution">
    <text evidence="1">The sequence shown here is derived from an EMBL/GenBank/DDBJ whole genome shotgun (WGS) entry which is preliminary data.</text>
</comment>
<sequence length="167" mass="19536">MLKQILLFLAVFMILGCQKMSSGLAPLKTDESYLQATRKTELIVQGNTQIVVIATHLNEFDWIKFPREEGEIFFLDVYQTRKNGKGFLKNGYEIRLVNGTKPSKITRLKKEDLEGMIAQNATQWGEYYWVEFPKQDKRTQDRMILVLSHKDFGENTLEFGFKKIKKY</sequence>
<dbReference type="PATRIC" id="fig|35818.11.peg.750"/>
<evidence type="ECO:0000313" key="2">
    <source>
        <dbReference type="Proteomes" id="UP000037997"/>
    </source>
</evidence>
<proteinExistence type="predicted"/>
<dbReference type="PROSITE" id="PS51257">
    <property type="entry name" value="PROKAR_LIPOPROTEIN"/>
    <property type="match status" value="1"/>
</dbReference>
<reference evidence="1 2" key="1">
    <citation type="submission" date="2014-06" db="EMBL/GenBank/DDBJ databases">
        <title>Helicobacter pullorum isolates in fresh chicken meat - phenotypic and genotypic features.</title>
        <authorList>
            <person name="Borges V."/>
            <person name="Santos A."/>
            <person name="Correia C.B."/>
            <person name="Saraiva M."/>
            <person name="Menard A."/>
            <person name="Vieira L."/>
            <person name="Sampaio D.A."/>
            <person name="Gomes J.P."/>
            <person name="Oleastro M."/>
        </authorList>
    </citation>
    <scope>NUCLEOTIDE SEQUENCE [LARGE SCALE GENOMIC DNA]</scope>
    <source>
        <strain evidence="1 2">229334/12</strain>
    </source>
</reference>
<organism evidence="1 2">
    <name type="scientific">Helicobacter pullorum</name>
    <dbReference type="NCBI Taxonomy" id="35818"/>
    <lineage>
        <taxon>Bacteria</taxon>
        <taxon>Pseudomonadati</taxon>
        <taxon>Campylobacterota</taxon>
        <taxon>Epsilonproteobacteria</taxon>
        <taxon>Campylobacterales</taxon>
        <taxon>Helicobacteraceae</taxon>
        <taxon>Helicobacter</taxon>
    </lineage>
</organism>
<dbReference type="RefSeq" id="WP_054197756.1">
    <property type="nucleotide sequence ID" value="NZ_CAWUYM010000010.1"/>
</dbReference>
<accession>A0A0N1MR47</accession>
<dbReference type="Proteomes" id="UP000037997">
    <property type="component" value="Unassembled WGS sequence"/>
</dbReference>
<dbReference type="STRING" id="35818.HPU229336_09260"/>
<dbReference type="AlphaFoldDB" id="A0A0N1MR47"/>
<gene>
    <name evidence="1" type="ORF">HPU229334_03790</name>
</gene>
<name>A0A0N1MR47_9HELI</name>
<evidence type="ECO:0008006" key="3">
    <source>
        <dbReference type="Google" id="ProtNLM"/>
    </source>
</evidence>
<evidence type="ECO:0000313" key="1">
    <source>
        <dbReference type="EMBL" id="KPH56177.1"/>
    </source>
</evidence>
<dbReference type="EMBL" id="JNOC01000017">
    <property type="protein sequence ID" value="KPH56177.1"/>
    <property type="molecule type" value="Genomic_DNA"/>
</dbReference>
<protein>
    <recommendedName>
        <fullName evidence="3">Lipoprotein</fullName>
    </recommendedName>
</protein>